<dbReference type="InterPro" id="IPR009057">
    <property type="entry name" value="Homeodomain-like_sf"/>
</dbReference>
<keyword evidence="1" id="KW-0805">Transcription regulation</keyword>
<evidence type="ECO:0000256" key="2">
    <source>
        <dbReference type="ARBA" id="ARBA00023125"/>
    </source>
</evidence>
<gene>
    <name evidence="7" type="ORF">ACFYXQ_44290</name>
</gene>
<dbReference type="PROSITE" id="PS01081">
    <property type="entry name" value="HTH_TETR_1"/>
    <property type="match status" value="1"/>
</dbReference>
<comment type="caution">
    <text evidence="7">The sequence shown here is derived from an EMBL/GenBank/DDBJ whole genome shotgun (WGS) entry which is preliminary data.</text>
</comment>
<dbReference type="PROSITE" id="PS50977">
    <property type="entry name" value="HTH_TETR_2"/>
    <property type="match status" value="2"/>
</dbReference>
<feature type="domain" description="HTH tetR-type" evidence="6">
    <location>
        <begin position="24"/>
        <end position="84"/>
    </location>
</feature>
<name>A0ABW6SHU2_9NOCA</name>
<keyword evidence="3" id="KW-0804">Transcription</keyword>
<reference evidence="7 8" key="1">
    <citation type="submission" date="2024-10" db="EMBL/GenBank/DDBJ databases">
        <title>The Natural Products Discovery Center: Release of the First 8490 Sequenced Strains for Exploring Actinobacteria Biosynthetic Diversity.</title>
        <authorList>
            <person name="Kalkreuter E."/>
            <person name="Kautsar S.A."/>
            <person name="Yang D."/>
            <person name="Bader C.D."/>
            <person name="Teijaro C.N."/>
            <person name="Fluegel L."/>
            <person name="Davis C.M."/>
            <person name="Simpson J.R."/>
            <person name="Lauterbach L."/>
            <person name="Steele A.D."/>
            <person name="Gui C."/>
            <person name="Meng S."/>
            <person name="Li G."/>
            <person name="Viehrig K."/>
            <person name="Ye F."/>
            <person name="Su P."/>
            <person name="Kiefer A.F."/>
            <person name="Nichols A."/>
            <person name="Cepeda A.J."/>
            <person name="Yan W."/>
            <person name="Fan B."/>
            <person name="Jiang Y."/>
            <person name="Adhikari A."/>
            <person name="Zheng C.-J."/>
            <person name="Schuster L."/>
            <person name="Cowan T.M."/>
            <person name="Smanski M.J."/>
            <person name="Chevrette M.G."/>
            <person name="De Carvalho L.P.S."/>
            <person name="Shen B."/>
        </authorList>
    </citation>
    <scope>NUCLEOTIDE SEQUENCE [LARGE SCALE GENOMIC DNA]</scope>
    <source>
        <strain evidence="7 8">NPDC002593</strain>
    </source>
</reference>
<evidence type="ECO:0000259" key="6">
    <source>
        <dbReference type="PROSITE" id="PS50977"/>
    </source>
</evidence>
<organism evidence="7 8">
    <name type="scientific">Nocardia jiangxiensis</name>
    <dbReference type="NCBI Taxonomy" id="282685"/>
    <lineage>
        <taxon>Bacteria</taxon>
        <taxon>Bacillati</taxon>
        <taxon>Actinomycetota</taxon>
        <taxon>Actinomycetes</taxon>
        <taxon>Mycobacteriales</taxon>
        <taxon>Nocardiaceae</taxon>
        <taxon>Nocardia</taxon>
    </lineage>
</organism>
<dbReference type="InterPro" id="IPR023772">
    <property type="entry name" value="DNA-bd_HTH_TetR-type_CS"/>
</dbReference>
<proteinExistence type="predicted"/>
<dbReference type="PANTHER" id="PTHR30055:SF234">
    <property type="entry name" value="HTH-TYPE TRANSCRIPTIONAL REGULATOR BETI"/>
    <property type="match status" value="1"/>
</dbReference>
<evidence type="ECO:0000256" key="5">
    <source>
        <dbReference type="SAM" id="MobiDB-lite"/>
    </source>
</evidence>
<accession>A0ABW6SHU2</accession>
<dbReference type="EMBL" id="JBIAQY010000031">
    <property type="protein sequence ID" value="MFF3574789.1"/>
    <property type="molecule type" value="Genomic_DNA"/>
</dbReference>
<dbReference type="Gene3D" id="1.10.10.60">
    <property type="entry name" value="Homeodomain-like"/>
    <property type="match status" value="1"/>
</dbReference>
<dbReference type="SUPFAM" id="SSF46689">
    <property type="entry name" value="Homeodomain-like"/>
    <property type="match status" value="2"/>
</dbReference>
<feature type="region of interest" description="Disordered" evidence="5">
    <location>
        <begin position="1"/>
        <end position="24"/>
    </location>
</feature>
<dbReference type="InterPro" id="IPR050109">
    <property type="entry name" value="HTH-type_TetR-like_transc_reg"/>
</dbReference>
<dbReference type="InterPro" id="IPR001647">
    <property type="entry name" value="HTH_TetR"/>
</dbReference>
<evidence type="ECO:0000313" key="7">
    <source>
        <dbReference type="EMBL" id="MFF3574789.1"/>
    </source>
</evidence>
<keyword evidence="8" id="KW-1185">Reference proteome</keyword>
<dbReference type="RefSeq" id="WP_040822766.1">
    <property type="nucleotide sequence ID" value="NZ_JBIAQY010000031.1"/>
</dbReference>
<keyword evidence="2 4" id="KW-0238">DNA-binding</keyword>
<dbReference type="Proteomes" id="UP001601992">
    <property type="component" value="Unassembled WGS sequence"/>
</dbReference>
<dbReference type="Pfam" id="PF00440">
    <property type="entry name" value="TetR_N"/>
    <property type="match status" value="2"/>
</dbReference>
<feature type="domain" description="HTH tetR-type" evidence="6">
    <location>
        <begin position="254"/>
        <end position="314"/>
    </location>
</feature>
<feature type="DNA-binding region" description="H-T-H motif" evidence="4">
    <location>
        <begin position="277"/>
        <end position="296"/>
    </location>
</feature>
<dbReference type="PRINTS" id="PR00455">
    <property type="entry name" value="HTHTETR"/>
</dbReference>
<evidence type="ECO:0000256" key="3">
    <source>
        <dbReference type="ARBA" id="ARBA00023163"/>
    </source>
</evidence>
<protein>
    <submittedName>
        <fullName evidence="7">TetR/AcrR family transcriptional regulator</fullName>
    </submittedName>
</protein>
<dbReference type="Gene3D" id="1.10.357.10">
    <property type="entry name" value="Tetracycline Repressor, domain 2"/>
    <property type="match status" value="2"/>
</dbReference>
<evidence type="ECO:0000313" key="8">
    <source>
        <dbReference type="Proteomes" id="UP001601992"/>
    </source>
</evidence>
<dbReference type="PANTHER" id="PTHR30055">
    <property type="entry name" value="HTH-TYPE TRANSCRIPTIONAL REGULATOR RUTR"/>
    <property type="match status" value="1"/>
</dbReference>
<evidence type="ECO:0000256" key="4">
    <source>
        <dbReference type="PROSITE-ProRule" id="PRU00335"/>
    </source>
</evidence>
<sequence length="442" mass="48520">MSDNPITRRASYGPSSPDVGTRGASTRSKIVDVSLALFGEVGFFNTSVDTIAKGAGISRATLYQYFPGKEAIFLELLEECGRALFRVARRIGPLGPTDVGFDNLNWWLGEWSWVFEKYSTMFVQWMSVASSDTEVRPEITRFVGGYNQRIADRLKSSGLAGMDATAAAAIMTAVVHRMNLFIHTDRAYGRDTQSVVDSVSVFLQLMLFPETPDSVLSGLGLSAVGHDSIDIPPMPDVAGLAMQDRIAGLSKRAVNTVQTLAEAGAVQFRERGYHRTSVDDIVEQAGLARGTFYKYFSEKQDLLVALSTEAIASTVDFADRIVQIDPMAADDTAFRGWLADYLDFALRFAGTIDAWTEHSTDSDIVLRLGSYGQGKMDDALLRAVSSRKRDYPFDPVMAALIFRAVISRVPPATQELSTPLTHDEVIDLLVACIRRGFFTRAS</sequence>
<evidence type="ECO:0000256" key="1">
    <source>
        <dbReference type="ARBA" id="ARBA00023015"/>
    </source>
</evidence>
<feature type="DNA-binding region" description="H-T-H motif" evidence="4">
    <location>
        <begin position="47"/>
        <end position="66"/>
    </location>
</feature>